<evidence type="ECO:0000313" key="2">
    <source>
        <dbReference type="EMBL" id="KAF3540691.1"/>
    </source>
</evidence>
<reference evidence="2" key="1">
    <citation type="submission" date="2019-12" db="EMBL/GenBank/DDBJ databases">
        <title>Genome sequencing and annotation of Brassica cretica.</title>
        <authorList>
            <person name="Studholme D.J."/>
            <person name="Sarris P."/>
        </authorList>
    </citation>
    <scope>NUCLEOTIDE SEQUENCE</scope>
    <source>
        <strain evidence="2">PFS-109/04</strain>
        <tissue evidence="2">Leaf</tissue>
    </source>
</reference>
<gene>
    <name evidence="2" type="ORF">F2Q69_00021895</name>
</gene>
<sequence>MRKSAIGVVRSWLQHGERRACDGETEKKKLSRRLELEGEVHGGSGSTRRRRRFELSSTTTEESWFNGGAMIRGSLAEQSDRDEVGHGGRARARARGRRRTDDTSGTSLRRSSATREIWTLGEGGTAASNHALSKKKTFEDQIEDWSYVEPPPFDPSILTPEQRVELYRLQREKENRWVSDKVLVRKIRVNLIQDRAELEGREITMCEMDVAYNLKEVIYWIPPTQLEGICNPTLELHVEDICLPCVGDIASDLNSHVFSNECLDLICATRKLDELRVEKLPRDHTEVCFDKNYLCASVDLEYEFLMLDNLDLFFK</sequence>
<dbReference type="AlphaFoldDB" id="A0A8S9QIX7"/>
<organism evidence="2 3">
    <name type="scientific">Brassica cretica</name>
    <name type="common">Mustard</name>
    <dbReference type="NCBI Taxonomy" id="69181"/>
    <lineage>
        <taxon>Eukaryota</taxon>
        <taxon>Viridiplantae</taxon>
        <taxon>Streptophyta</taxon>
        <taxon>Embryophyta</taxon>
        <taxon>Tracheophyta</taxon>
        <taxon>Spermatophyta</taxon>
        <taxon>Magnoliopsida</taxon>
        <taxon>eudicotyledons</taxon>
        <taxon>Gunneridae</taxon>
        <taxon>Pentapetalae</taxon>
        <taxon>rosids</taxon>
        <taxon>malvids</taxon>
        <taxon>Brassicales</taxon>
        <taxon>Brassicaceae</taxon>
        <taxon>Brassiceae</taxon>
        <taxon>Brassica</taxon>
    </lineage>
</organism>
<feature type="compositionally biased region" description="Basic residues" evidence="1">
    <location>
        <begin position="88"/>
        <end position="98"/>
    </location>
</feature>
<evidence type="ECO:0000313" key="3">
    <source>
        <dbReference type="Proteomes" id="UP000712600"/>
    </source>
</evidence>
<dbReference type="EMBL" id="QGKX02001290">
    <property type="protein sequence ID" value="KAF3540691.1"/>
    <property type="molecule type" value="Genomic_DNA"/>
</dbReference>
<evidence type="ECO:0000256" key="1">
    <source>
        <dbReference type="SAM" id="MobiDB-lite"/>
    </source>
</evidence>
<accession>A0A8S9QIX7</accession>
<name>A0A8S9QIX7_BRACR</name>
<protein>
    <submittedName>
        <fullName evidence="2">Uncharacterized protein</fullName>
    </submittedName>
</protein>
<comment type="caution">
    <text evidence="2">The sequence shown here is derived from an EMBL/GenBank/DDBJ whole genome shotgun (WGS) entry which is preliminary data.</text>
</comment>
<proteinExistence type="predicted"/>
<feature type="region of interest" description="Disordered" evidence="1">
    <location>
        <begin position="36"/>
        <end position="122"/>
    </location>
</feature>
<dbReference type="Proteomes" id="UP000712600">
    <property type="component" value="Unassembled WGS sequence"/>
</dbReference>